<name>A0ABM1SQX9_LIMPO</name>
<evidence type="ECO:0000313" key="4">
    <source>
        <dbReference type="RefSeq" id="XP_022246035.1"/>
    </source>
</evidence>
<evidence type="ECO:0000259" key="2">
    <source>
        <dbReference type="Pfam" id="PF00685"/>
    </source>
</evidence>
<keyword evidence="3" id="KW-1185">Reference proteome</keyword>
<dbReference type="Gene3D" id="3.40.50.300">
    <property type="entry name" value="P-loop containing nucleotide triphosphate hydrolases"/>
    <property type="match status" value="1"/>
</dbReference>
<evidence type="ECO:0000256" key="1">
    <source>
        <dbReference type="ARBA" id="ARBA00010236"/>
    </source>
</evidence>
<dbReference type="RefSeq" id="XP_022246035.1">
    <property type="nucleotide sequence ID" value="XM_022390327.1"/>
</dbReference>
<evidence type="ECO:0000313" key="3">
    <source>
        <dbReference type="Proteomes" id="UP000694941"/>
    </source>
</evidence>
<dbReference type="Proteomes" id="UP000694941">
    <property type="component" value="Unplaced"/>
</dbReference>
<dbReference type="InterPro" id="IPR000863">
    <property type="entry name" value="Sulfotransferase_dom"/>
</dbReference>
<dbReference type="GeneID" id="106462921"/>
<accession>A0ABM1SQX9</accession>
<dbReference type="SUPFAM" id="SSF52540">
    <property type="entry name" value="P-loop containing nucleoside triphosphate hydrolases"/>
    <property type="match status" value="1"/>
</dbReference>
<reference evidence="4" key="1">
    <citation type="submission" date="2025-08" db="UniProtKB">
        <authorList>
            <consortium name="RefSeq"/>
        </authorList>
    </citation>
    <scope>IDENTIFICATION</scope>
    <source>
        <tissue evidence="4">Muscle</tissue>
    </source>
</reference>
<sequence>MGVLLSRSLTPKPPLAHQLLTGRQITKVRKNYKLLLNVQSGFQYNPLFRSSQNVYPCKISKLRDPPGPVTALASFPGSGNTWIRYLVQQSTGYLTGSIYGDSALAMAGFHGERIKNGSVILVKTHEWGDTVRRKFHKAILLVREPRKALLAEFNRRFGGHLGYAPQRMFFGNQKKEWQLFLEKQIKVWKELTLDWLKFNGPLHIVKYEELVEHLKDNLLKLIEFLNVSVSNATLSCVLENKEGFFKRKERIQKLEIFDTSIKRMIDKHVDTVEKAIWLYQHGLQKELDNLDTEVAKKTY</sequence>
<dbReference type="InterPro" id="IPR051589">
    <property type="entry name" value="Sialate-O-sulfotransferase"/>
</dbReference>
<dbReference type="PANTHER" id="PTHR45964:SF5">
    <property type="entry name" value="WSCD FAMILY MEMBER CG9164"/>
    <property type="match status" value="1"/>
</dbReference>
<dbReference type="Pfam" id="PF00685">
    <property type="entry name" value="Sulfotransfer_1"/>
    <property type="match status" value="1"/>
</dbReference>
<feature type="domain" description="Sulfotransferase" evidence="2">
    <location>
        <begin position="120"/>
        <end position="240"/>
    </location>
</feature>
<protein>
    <submittedName>
        <fullName evidence="4">WSCD family member GA21586-like</fullName>
    </submittedName>
</protein>
<comment type="similarity">
    <text evidence="1">Belongs to the WSCD family.</text>
</comment>
<dbReference type="InterPro" id="IPR027417">
    <property type="entry name" value="P-loop_NTPase"/>
</dbReference>
<gene>
    <name evidence="4" type="primary">LOC106462921</name>
</gene>
<organism evidence="3 4">
    <name type="scientific">Limulus polyphemus</name>
    <name type="common">Atlantic horseshoe crab</name>
    <dbReference type="NCBI Taxonomy" id="6850"/>
    <lineage>
        <taxon>Eukaryota</taxon>
        <taxon>Metazoa</taxon>
        <taxon>Ecdysozoa</taxon>
        <taxon>Arthropoda</taxon>
        <taxon>Chelicerata</taxon>
        <taxon>Merostomata</taxon>
        <taxon>Xiphosura</taxon>
        <taxon>Limulidae</taxon>
        <taxon>Limulus</taxon>
    </lineage>
</organism>
<dbReference type="PANTHER" id="PTHR45964">
    <property type="entry name" value="WSCD FAMILY MEMBER CG9164"/>
    <property type="match status" value="1"/>
</dbReference>
<proteinExistence type="inferred from homology"/>